<gene>
    <name evidence="1" type="ORF">BDR25DRAFT_265143</name>
</gene>
<accession>A0ACB6QQU6</accession>
<evidence type="ECO:0000313" key="1">
    <source>
        <dbReference type="EMBL" id="KAF2468470.1"/>
    </source>
</evidence>
<dbReference type="Proteomes" id="UP000799755">
    <property type="component" value="Unassembled WGS sequence"/>
</dbReference>
<proteinExistence type="predicted"/>
<comment type="caution">
    <text evidence="1">The sequence shown here is derived from an EMBL/GenBank/DDBJ whole genome shotgun (WGS) entry which is preliminary data.</text>
</comment>
<keyword evidence="2" id="KW-1185">Reference proteome</keyword>
<evidence type="ECO:0000313" key="2">
    <source>
        <dbReference type="Proteomes" id="UP000799755"/>
    </source>
</evidence>
<reference evidence="1" key="1">
    <citation type="journal article" date="2020" name="Stud. Mycol.">
        <title>101 Dothideomycetes genomes: a test case for predicting lifestyles and emergence of pathogens.</title>
        <authorList>
            <person name="Haridas S."/>
            <person name="Albert R."/>
            <person name="Binder M."/>
            <person name="Bloem J."/>
            <person name="Labutti K."/>
            <person name="Salamov A."/>
            <person name="Andreopoulos B."/>
            <person name="Baker S."/>
            <person name="Barry K."/>
            <person name="Bills G."/>
            <person name="Bluhm B."/>
            <person name="Cannon C."/>
            <person name="Castanera R."/>
            <person name="Culley D."/>
            <person name="Daum C."/>
            <person name="Ezra D."/>
            <person name="Gonzalez J."/>
            <person name="Henrissat B."/>
            <person name="Kuo A."/>
            <person name="Liang C."/>
            <person name="Lipzen A."/>
            <person name="Lutzoni F."/>
            <person name="Magnuson J."/>
            <person name="Mondo S."/>
            <person name="Nolan M."/>
            <person name="Ohm R."/>
            <person name="Pangilinan J."/>
            <person name="Park H.-J."/>
            <person name="Ramirez L."/>
            <person name="Alfaro M."/>
            <person name="Sun H."/>
            <person name="Tritt A."/>
            <person name="Yoshinaga Y."/>
            <person name="Zwiers L.-H."/>
            <person name="Turgeon B."/>
            <person name="Goodwin S."/>
            <person name="Spatafora J."/>
            <person name="Crous P."/>
            <person name="Grigoriev I."/>
        </authorList>
    </citation>
    <scope>NUCLEOTIDE SEQUENCE</scope>
    <source>
        <strain evidence="1">ATCC 200398</strain>
    </source>
</reference>
<protein>
    <submittedName>
        <fullName evidence="1">Acetyl-CoA synthetase-like protein</fullName>
    </submittedName>
</protein>
<sequence length="559" mass="62695">MATIVFEEGPKAPRPSGLRKQLLCHVVDGMAASRPNASYAEYPTDPNCYSKGYSRITYAAFANAINGLAWWLKDHIGHAEEFETLTYMGPNDFRHNALILAACKAGYKMLLCSPRNTMAGYKNLFDTLECKNLLAAQPHPQIVDTLLEAHPLRLLRVPSITELLSQKYPHYPYDKYFSKAQDEPLVVLHTSGTTSLPKPIILTHNWVATWIAMCQLEPPAGTESLDRLHQGNRMFVMMPPAHAGNIMPTLFDAVFNQTTIIYPLPDVTLSPAHIVDCLSHTKADIALIPPWMVHEVGQNQELLDFVGENLESIFYTGGDVAEPFGDAVSSRVKLFNVNGATEMASFPALRPTGNWSSNVWKYIMPHPVAGIDFRCHSWDGGDAKYEAVIVRNADPEFVQPIFTVYPHLDEYHSGDLFSPHPTIPGLWEYRGRGDDCFVLVTGSNICPLMMEQKVIVHPEVKGVLMIGQRRPAPALLVETCSTKELSPEAQAEMVDMIWPLIEEGNLSYYEAARVTKDRVLLTYPDKPMKRAGKGTVQRRATVDMYMKEIEELYTTKKHY</sequence>
<organism evidence="1 2">
    <name type="scientific">Lindgomyces ingoldianus</name>
    <dbReference type="NCBI Taxonomy" id="673940"/>
    <lineage>
        <taxon>Eukaryota</taxon>
        <taxon>Fungi</taxon>
        <taxon>Dikarya</taxon>
        <taxon>Ascomycota</taxon>
        <taxon>Pezizomycotina</taxon>
        <taxon>Dothideomycetes</taxon>
        <taxon>Pleosporomycetidae</taxon>
        <taxon>Pleosporales</taxon>
        <taxon>Lindgomycetaceae</taxon>
        <taxon>Lindgomyces</taxon>
    </lineage>
</organism>
<name>A0ACB6QQU6_9PLEO</name>
<dbReference type="EMBL" id="MU003515">
    <property type="protein sequence ID" value="KAF2468470.1"/>
    <property type="molecule type" value="Genomic_DNA"/>
</dbReference>